<reference evidence="2" key="1">
    <citation type="journal article" date="2022" name="Mol. Ecol. Resour.">
        <title>The genomes of chicory, endive, great burdock and yacon provide insights into Asteraceae palaeo-polyploidization history and plant inulin production.</title>
        <authorList>
            <person name="Fan W."/>
            <person name="Wang S."/>
            <person name="Wang H."/>
            <person name="Wang A."/>
            <person name="Jiang F."/>
            <person name="Liu H."/>
            <person name="Zhao H."/>
            <person name="Xu D."/>
            <person name="Zhang Y."/>
        </authorList>
    </citation>
    <scope>NUCLEOTIDE SEQUENCE [LARGE SCALE GENOMIC DNA]</scope>
    <source>
        <strain evidence="2">cv. Punajuju</strain>
    </source>
</reference>
<reference evidence="1 2" key="2">
    <citation type="journal article" date="2022" name="Mol. Ecol. Resour.">
        <title>The genomes of chicory, endive, great burdock and yacon provide insights into Asteraceae paleo-polyploidization history and plant inulin production.</title>
        <authorList>
            <person name="Fan W."/>
            <person name="Wang S."/>
            <person name="Wang H."/>
            <person name="Wang A."/>
            <person name="Jiang F."/>
            <person name="Liu H."/>
            <person name="Zhao H."/>
            <person name="Xu D."/>
            <person name="Zhang Y."/>
        </authorList>
    </citation>
    <scope>NUCLEOTIDE SEQUENCE [LARGE SCALE GENOMIC DNA]</scope>
    <source>
        <strain evidence="2">cv. Punajuju</strain>
        <tissue evidence="1">Leaves</tissue>
    </source>
</reference>
<sequence length="392" mass="44716">MLVQTSINAHLSSVPDHEKQEIFCVWIPDDDHKNKDDSSCSRNFLTSSQISTELTMSETSKPNLVYKRRTIHTNDQISKPTLVYKRKKIQTLCCSSSKSNMELDSGSLKHQTDDVGECSSSVVLKDFSETNSCIAFLGHHIGKLKGNCFNKVIDLEKGEKGICDFKACKVCERSTLTLKMLICDLCEEAFHMSCCSPTVKKVPNGDWFCHFCSRKKVRIMKETSFGNLSKGYFGPIARMLRDVDNYKSDVRIGKDFQVDVPDWSGPTNDQLDDYSEPLEVSPSECANYQNWDSSKISRLSSIGNWLQCREIVDRDNGTVCGKWRRAPLFEVQSDDWECFRSVLWDPTHADCAVPQELDTDQVLKQLKYIEMLRPRLSIKRWKLGVHKGCRST</sequence>
<evidence type="ECO:0000313" key="1">
    <source>
        <dbReference type="EMBL" id="KAI3709214.1"/>
    </source>
</evidence>
<accession>A0ACB9AG63</accession>
<name>A0ACB9AG63_CICIN</name>
<protein>
    <submittedName>
        <fullName evidence="1">Uncharacterized protein</fullName>
    </submittedName>
</protein>
<proteinExistence type="predicted"/>
<organism evidence="1 2">
    <name type="scientific">Cichorium intybus</name>
    <name type="common">Chicory</name>
    <dbReference type="NCBI Taxonomy" id="13427"/>
    <lineage>
        <taxon>Eukaryota</taxon>
        <taxon>Viridiplantae</taxon>
        <taxon>Streptophyta</taxon>
        <taxon>Embryophyta</taxon>
        <taxon>Tracheophyta</taxon>
        <taxon>Spermatophyta</taxon>
        <taxon>Magnoliopsida</taxon>
        <taxon>eudicotyledons</taxon>
        <taxon>Gunneridae</taxon>
        <taxon>Pentapetalae</taxon>
        <taxon>asterids</taxon>
        <taxon>campanulids</taxon>
        <taxon>Asterales</taxon>
        <taxon>Asteraceae</taxon>
        <taxon>Cichorioideae</taxon>
        <taxon>Cichorieae</taxon>
        <taxon>Cichoriinae</taxon>
        <taxon>Cichorium</taxon>
    </lineage>
</organism>
<dbReference type="EMBL" id="CM042015">
    <property type="protein sequence ID" value="KAI3709214.1"/>
    <property type="molecule type" value="Genomic_DNA"/>
</dbReference>
<keyword evidence="2" id="KW-1185">Reference proteome</keyword>
<comment type="caution">
    <text evidence="1">The sequence shown here is derived from an EMBL/GenBank/DDBJ whole genome shotgun (WGS) entry which is preliminary data.</text>
</comment>
<gene>
    <name evidence="1" type="ORF">L2E82_38973</name>
</gene>
<evidence type="ECO:0000313" key="2">
    <source>
        <dbReference type="Proteomes" id="UP001055811"/>
    </source>
</evidence>
<dbReference type="Proteomes" id="UP001055811">
    <property type="component" value="Linkage Group LG07"/>
</dbReference>